<dbReference type="GO" id="GO:0004615">
    <property type="term" value="F:phosphomannomutase activity"/>
    <property type="evidence" value="ECO:0007669"/>
    <property type="project" value="UniProtKB-EC"/>
</dbReference>
<dbReference type="InterPro" id="IPR036412">
    <property type="entry name" value="HAD-like_sf"/>
</dbReference>
<comment type="cofactor">
    <cofactor evidence="11">
        <name>Mg(2+)</name>
        <dbReference type="ChEBI" id="CHEBI:18420"/>
    </cofactor>
</comment>
<dbReference type="PANTHER" id="PTHR10466">
    <property type="entry name" value="PHOSPHOMANNOMUTASE"/>
    <property type="match status" value="1"/>
</dbReference>
<dbReference type="UniPathway" id="UPA00126">
    <property type="reaction ID" value="UER00424"/>
</dbReference>
<dbReference type="SUPFAM" id="SSF56784">
    <property type="entry name" value="HAD-like"/>
    <property type="match status" value="1"/>
</dbReference>
<dbReference type="NCBIfam" id="TIGR01484">
    <property type="entry name" value="HAD-SF-IIB"/>
    <property type="match status" value="1"/>
</dbReference>
<dbReference type="VEuPathDB" id="FungiDB:H257_03152"/>
<dbReference type="FunFam" id="3.30.1240.20:FF:000001">
    <property type="entry name" value="Phosphomannomutase"/>
    <property type="match status" value="1"/>
</dbReference>
<comment type="subcellular location">
    <subcellularLocation>
        <location evidence="1 12">Cytoplasm</location>
    </subcellularLocation>
</comment>
<evidence type="ECO:0000256" key="8">
    <source>
        <dbReference type="ARBA" id="ARBA00022842"/>
    </source>
</evidence>
<comment type="catalytic activity">
    <reaction evidence="12">
        <text>alpha-D-mannose 1-phosphate = D-mannose 6-phosphate</text>
        <dbReference type="Rhea" id="RHEA:11140"/>
        <dbReference type="ChEBI" id="CHEBI:58409"/>
        <dbReference type="ChEBI" id="CHEBI:58735"/>
        <dbReference type="EC" id="5.4.2.8"/>
    </reaction>
</comment>
<comment type="function">
    <text evidence="12">Involved in the synthesis of the GDP-mannose and dolichol-phosphate-mannose required for a number of critical mannosyl transfer reactions.</text>
</comment>
<gene>
    <name evidence="13" type="ORF">DYB30_004163</name>
    <name evidence="14" type="ORF">DYB34_006664</name>
</gene>
<feature type="binding site" evidence="10">
    <location>
        <position position="150"/>
    </location>
    <ligand>
        <name>alpha-D-mannose 1-phosphate</name>
        <dbReference type="ChEBI" id="CHEBI:58409"/>
    </ligand>
</feature>
<dbReference type="GO" id="GO:0046872">
    <property type="term" value="F:metal ion binding"/>
    <property type="evidence" value="ECO:0007669"/>
    <property type="project" value="UniProtKB-KW"/>
</dbReference>
<dbReference type="GO" id="GO:0006487">
    <property type="term" value="P:protein N-linked glycosylation"/>
    <property type="evidence" value="ECO:0007669"/>
    <property type="project" value="TreeGrafter"/>
</dbReference>
<feature type="binding site" evidence="10">
    <location>
        <position position="190"/>
    </location>
    <ligand>
        <name>alpha-D-mannose 1-phosphate</name>
        <dbReference type="ChEBI" id="CHEBI:58409"/>
    </ligand>
</feature>
<feature type="binding site" evidence="11">
    <location>
        <position position="231"/>
    </location>
    <ligand>
        <name>Mg(2+)</name>
        <dbReference type="ChEBI" id="CHEBI:18420"/>
        <label>1</label>
    </ligand>
</feature>
<evidence type="ECO:0000256" key="9">
    <source>
        <dbReference type="ARBA" id="ARBA00023235"/>
    </source>
</evidence>
<feature type="binding site" evidence="10">
    <location>
        <position position="132"/>
    </location>
    <ligand>
        <name>alpha-D-mannose 1-phosphate</name>
        <dbReference type="ChEBI" id="CHEBI:58409"/>
    </ligand>
</feature>
<evidence type="ECO:0000313" key="14">
    <source>
        <dbReference type="EMBL" id="RHY69404.1"/>
    </source>
</evidence>
<evidence type="ECO:0000256" key="11">
    <source>
        <dbReference type="PIRSR" id="PIRSR605002-3"/>
    </source>
</evidence>
<dbReference type="AlphaFoldDB" id="A0A397CE44"/>
<evidence type="ECO:0000313" key="16">
    <source>
        <dbReference type="Proteomes" id="UP000283543"/>
    </source>
</evidence>
<evidence type="ECO:0000256" key="4">
    <source>
        <dbReference type="ARBA" id="ARBA00011738"/>
    </source>
</evidence>
<evidence type="ECO:0000256" key="5">
    <source>
        <dbReference type="ARBA" id="ARBA00012730"/>
    </source>
</evidence>
<evidence type="ECO:0000256" key="2">
    <source>
        <dbReference type="ARBA" id="ARBA00004699"/>
    </source>
</evidence>
<keyword evidence="7 11" id="KW-0479">Metal-binding</keyword>
<dbReference type="GO" id="GO:0005829">
    <property type="term" value="C:cytosol"/>
    <property type="evidence" value="ECO:0007669"/>
    <property type="project" value="TreeGrafter"/>
</dbReference>
<dbReference type="InterPro" id="IPR006379">
    <property type="entry name" value="HAD-SF_hydro_IIB"/>
</dbReference>
<proteinExistence type="inferred from homology"/>
<evidence type="ECO:0000256" key="10">
    <source>
        <dbReference type="PIRSR" id="PIRSR605002-2"/>
    </source>
</evidence>
<comment type="pathway">
    <text evidence="2 12">Nucleotide-sugar biosynthesis; GDP-alpha-D-mannose biosynthesis; alpha-D-mannose 1-phosphate from D-fructose 6-phosphate: step 2/2.</text>
</comment>
<dbReference type="GO" id="GO:0006013">
    <property type="term" value="P:mannose metabolic process"/>
    <property type="evidence" value="ECO:0007669"/>
    <property type="project" value="TreeGrafter"/>
</dbReference>
<dbReference type="Proteomes" id="UP000283543">
    <property type="component" value="Unassembled WGS sequence"/>
</dbReference>
<keyword evidence="8 11" id="KW-0460">Magnesium</keyword>
<organism evidence="13 15">
    <name type="scientific">Aphanomyces astaci</name>
    <name type="common">Crayfish plague agent</name>
    <dbReference type="NCBI Taxonomy" id="112090"/>
    <lineage>
        <taxon>Eukaryota</taxon>
        <taxon>Sar</taxon>
        <taxon>Stramenopiles</taxon>
        <taxon>Oomycota</taxon>
        <taxon>Saprolegniomycetes</taxon>
        <taxon>Saprolegniales</taxon>
        <taxon>Verrucalvaceae</taxon>
        <taxon>Aphanomyces</taxon>
    </lineage>
</organism>
<comment type="subunit">
    <text evidence="4 12">Homodimer.</text>
</comment>
<dbReference type="CDD" id="cd02585">
    <property type="entry name" value="HAD_PMM"/>
    <property type="match status" value="1"/>
</dbReference>
<evidence type="ECO:0000313" key="15">
    <source>
        <dbReference type="Proteomes" id="UP000266643"/>
    </source>
</evidence>
<evidence type="ECO:0000256" key="12">
    <source>
        <dbReference type="RuleBase" id="RU361118"/>
    </source>
</evidence>
<dbReference type="EMBL" id="QUTD01010257">
    <property type="protein sequence ID" value="RHY41301.1"/>
    <property type="molecule type" value="Genomic_DNA"/>
</dbReference>
<protein>
    <recommendedName>
        <fullName evidence="5 12">Phosphomannomutase</fullName>
        <ecNumber evidence="5 12">5.4.2.8</ecNumber>
    </recommendedName>
</protein>
<dbReference type="EMBL" id="QUTB01003149">
    <property type="protein sequence ID" value="RHY69404.1"/>
    <property type="molecule type" value="Genomic_DNA"/>
</dbReference>
<comment type="similarity">
    <text evidence="3 12">Belongs to the eukaryotic PMM family.</text>
</comment>
<dbReference type="EC" id="5.4.2.8" evidence="5 12"/>
<dbReference type="InterPro" id="IPR023214">
    <property type="entry name" value="HAD_sf"/>
</dbReference>
<dbReference type="InterPro" id="IPR005002">
    <property type="entry name" value="PMM"/>
</dbReference>
<dbReference type="Gene3D" id="3.30.1240.20">
    <property type="match status" value="1"/>
</dbReference>
<dbReference type="Proteomes" id="UP000266643">
    <property type="component" value="Unassembled WGS sequence"/>
</dbReference>
<sequence>MTEVCSFCLHAQSLHYRTIMSLMLATSMCMQVVTPEVTARIAKLKNQITVGVVGGSDLVKQKEQLGEDVIHTFDYSFSENGLVGYHNGECINKTSLKEYVGNDKLNKFINFTLLYIANLDIPIKRGTFIEFRQGMLNVSPIGRNCSQDERDDFEQYDHIHQVRAKMVNVLRAQFADYDFTYSIGGQISFDVFPTGWDKTYCLKFLSAADFDEIHFFGDKTHVVGGNDYEIFVHDRTIGHAVKSPEDTLRLLDTLFP</sequence>
<feature type="binding site" evidence="11">
    <location>
        <position position="236"/>
    </location>
    <ligand>
        <name>Mg(2+)</name>
        <dbReference type="ChEBI" id="CHEBI:18420"/>
        <label>1</label>
    </ligand>
</feature>
<feature type="binding site" evidence="11">
    <location>
        <position position="218"/>
    </location>
    <ligand>
        <name>Mg(2+)</name>
        <dbReference type="ChEBI" id="CHEBI:18420"/>
        <label>1</label>
    </ligand>
</feature>
<keyword evidence="9 12" id="KW-0413">Isomerase</keyword>
<accession>A0A397CE44</accession>
<keyword evidence="6 12" id="KW-0963">Cytoplasm</keyword>
<evidence type="ECO:0000313" key="13">
    <source>
        <dbReference type="EMBL" id="RHY41301.1"/>
    </source>
</evidence>
<evidence type="ECO:0000256" key="3">
    <source>
        <dbReference type="ARBA" id="ARBA00009736"/>
    </source>
</evidence>
<feature type="binding site" evidence="10">
    <location>
        <position position="188"/>
    </location>
    <ligand>
        <name>alpha-D-mannose 1-phosphate</name>
        <dbReference type="ChEBI" id="CHEBI:58409"/>
    </ligand>
</feature>
<reference evidence="15 16" key="1">
    <citation type="submission" date="2018-08" db="EMBL/GenBank/DDBJ databases">
        <title>Aphanomyces genome sequencing and annotation.</title>
        <authorList>
            <person name="Minardi D."/>
            <person name="Oidtmann B."/>
            <person name="Van Der Giezen M."/>
            <person name="Studholme D.J."/>
        </authorList>
    </citation>
    <scope>NUCLEOTIDE SEQUENCE [LARGE SCALE GENOMIC DNA]</scope>
    <source>
        <strain evidence="13 15">D2</strain>
        <strain evidence="14 16">Si</strain>
    </source>
</reference>
<dbReference type="GO" id="GO:0009298">
    <property type="term" value="P:GDP-mannose biosynthetic process"/>
    <property type="evidence" value="ECO:0007669"/>
    <property type="project" value="UniProtKB-UniPathway"/>
</dbReference>
<dbReference type="Pfam" id="PF03332">
    <property type="entry name" value="PMM"/>
    <property type="match status" value="1"/>
</dbReference>
<evidence type="ECO:0000256" key="1">
    <source>
        <dbReference type="ARBA" id="ARBA00004496"/>
    </source>
</evidence>
<feature type="binding site" evidence="10">
    <location>
        <position position="143"/>
    </location>
    <ligand>
        <name>alpha-D-mannose 1-phosphate</name>
        <dbReference type="ChEBI" id="CHEBI:58409"/>
    </ligand>
</feature>
<comment type="caution">
    <text evidence="13">The sequence shown here is derived from an EMBL/GenBank/DDBJ whole genome shotgun (WGS) entry which is preliminary data.</text>
</comment>
<evidence type="ECO:0000256" key="6">
    <source>
        <dbReference type="ARBA" id="ARBA00022490"/>
    </source>
</evidence>
<dbReference type="Gene3D" id="3.40.50.1000">
    <property type="entry name" value="HAD superfamily/HAD-like"/>
    <property type="match status" value="1"/>
</dbReference>
<name>A0A397CE44_APHAT</name>
<evidence type="ECO:0000256" key="7">
    <source>
        <dbReference type="ARBA" id="ARBA00022723"/>
    </source>
</evidence>
<dbReference type="PANTHER" id="PTHR10466:SF0">
    <property type="entry name" value="PHOSPHOMANNOMUTASE"/>
    <property type="match status" value="1"/>
</dbReference>
<dbReference type="InterPro" id="IPR043169">
    <property type="entry name" value="PMM_cap"/>
</dbReference>